<dbReference type="InterPro" id="IPR036640">
    <property type="entry name" value="ABC1_TM_sf"/>
</dbReference>
<evidence type="ECO:0000259" key="10">
    <source>
        <dbReference type="PROSITE" id="PS50893"/>
    </source>
</evidence>
<evidence type="ECO:0000256" key="8">
    <source>
        <dbReference type="ARBA" id="ARBA00023136"/>
    </source>
</evidence>
<dbReference type="AlphaFoldDB" id="A0AAD1X5U3"/>
<keyword evidence="8 9" id="KW-0472">Membrane</keyword>
<keyword evidence="4 9" id="KW-0812">Transmembrane</keyword>
<gene>
    <name evidence="12" type="ORF">ECRASSUSDP1_LOCUS1176</name>
</gene>
<keyword evidence="13" id="KW-1185">Reference proteome</keyword>
<comment type="similarity">
    <text evidence="2">Belongs to the ABC transporter superfamily. ABCD family. Peroxisomal fatty acyl CoA transporter (TC 3.A.1.203) subfamily.</text>
</comment>
<dbReference type="InterPro" id="IPR003439">
    <property type="entry name" value="ABC_transporter-like_ATP-bd"/>
</dbReference>
<dbReference type="SUPFAM" id="SSF52540">
    <property type="entry name" value="P-loop containing nucleoside triphosphate hydrolases"/>
    <property type="match status" value="1"/>
</dbReference>
<dbReference type="SUPFAM" id="SSF90123">
    <property type="entry name" value="ABC transporter transmembrane region"/>
    <property type="match status" value="1"/>
</dbReference>
<dbReference type="PROSITE" id="PS50929">
    <property type="entry name" value="ABC_TM1F"/>
    <property type="match status" value="1"/>
</dbReference>
<dbReference type="InterPro" id="IPR050835">
    <property type="entry name" value="ABC_transporter_sub-D"/>
</dbReference>
<protein>
    <submittedName>
        <fullName evidence="12">Uncharacterized protein</fullName>
    </submittedName>
</protein>
<dbReference type="GO" id="GO:0015910">
    <property type="term" value="P:long-chain fatty acid import into peroxisome"/>
    <property type="evidence" value="ECO:0007669"/>
    <property type="project" value="TreeGrafter"/>
</dbReference>
<dbReference type="InterPro" id="IPR017871">
    <property type="entry name" value="ABC_transporter-like_CS"/>
</dbReference>
<dbReference type="GO" id="GO:0016887">
    <property type="term" value="F:ATP hydrolysis activity"/>
    <property type="evidence" value="ECO:0007669"/>
    <property type="project" value="InterPro"/>
</dbReference>
<keyword evidence="7 9" id="KW-1133">Transmembrane helix</keyword>
<dbReference type="InterPro" id="IPR027417">
    <property type="entry name" value="P-loop_NTPase"/>
</dbReference>
<comment type="subcellular location">
    <subcellularLocation>
        <location evidence="1">Peroxisome membrane</location>
        <topology evidence="1">Multi-pass membrane protein</topology>
    </subcellularLocation>
</comment>
<dbReference type="PANTHER" id="PTHR11384">
    <property type="entry name" value="ATP-BINDING CASSETTE, SUB-FAMILY D MEMBER"/>
    <property type="match status" value="1"/>
</dbReference>
<organism evidence="12 13">
    <name type="scientific">Euplotes crassus</name>
    <dbReference type="NCBI Taxonomy" id="5936"/>
    <lineage>
        <taxon>Eukaryota</taxon>
        <taxon>Sar</taxon>
        <taxon>Alveolata</taxon>
        <taxon>Ciliophora</taxon>
        <taxon>Intramacronucleata</taxon>
        <taxon>Spirotrichea</taxon>
        <taxon>Hypotrichia</taxon>
        <taxon>Euplotida</taxon>
        <taxon>Euplotidae</taxon>
        <taxon>Moneuplotes</taxon>
    </lineage>
</organism>
<dbReference type="Proteomes" id="UP001295684">
    <property type="component" value="Unassembled WGS sequence"/>
</dbReference>
<sequence length="690" mass="78826">MPALDATSIADGALAFIRFFKFQNKTRGSLAIIGAALALYYLKRRLQSNKSNLKDLEKEADLFVKKGPSKPKGAVDKNFLKKLLKFLRIAIPGWKSRETGYILGLSIALVVRTILSIRLAEVNGGVVHGIIQRNKDKFVQGLFTILLYAVPSSIINSLLEYLMVMIALFFRENLTKHYHERYINDKFFYQICNLDDRIMNPDQRLTVDIQKWAISLSNLYSNFSKPLLDIVLFSKRLYGVVGGYGVALPFCWYAMSAVLLRYISPSFGTLTAIRQKLEGEYRGQHFDILNHSEEIAFYNGGKWEIRRITKTFSNLYEHCIEIIKKQFWMGIFDSMLVKYGSYYGGYLVLGMPVFGPRSKKYLEETKGDKSKIAGDYVRNTSLLINLSKAIGKFIISYKELQNLAGYTTLMDELEIVLNDLKVGKYQRTMINPNLVSERGEYIAADDKLVMDKVPILAPNGDILIKEVSFELNKGMHLMVDGPNGCGKSSVFRIMGELWPLFAGSISKPERQASIFYVPQVPYLPKGSLRDQIIYPDRKIEMTKKRMTDKKLRDILKILTLDYIVEREGGLNTERNWTDVLSGGEKQRMAIARLYYHKPAFAILDECSSAVAVDAEDVIYTEAKRRGITLITVSHRPSLWKHHDFLLQFDGEGGYSFGELDTSKSHNIEYEKQVEHHRSMMTGEPEEEKQE</sequence>
<evidence type="ECO:0000313" key="12">
    <source>
        <dbReference type="EMBL" id="CAI2359882.1"/>
    </source>
</evidence>
<evidence type="ECO:0000259" key="11">
    <source>
        <dbReference type="PROSITE" id="PS50929"/>
    </source>
</evidence>
<dbReference type="Gene3D" id="1.20.1560.10">
    <property type="entry name" value="ABC transporter type 1, transmembrane domain"/>
    <property type="match status" value="1"/>
</dbReference>
<feature type="domain" description="ABC transmembrane type-1" evidence="11">
    <location>
        <begin position="103"/>
        <end position="337"/>
    </location>
</feature>
<keyword evidence="6" id="KW-0067">ATP-binding</keyword>
<feature type="transmembrane region" description="Helical" evidence="9">
    <location>
        <begin position="145"/>
        <end position="170"/>
    </location>
</feature>
<comment type="caution">
    <text evidence="12">The sequence shown here is derived from an EMBL/GenBank/DDBJ whole genome shotgun (WGS) entry which is preliminary data.</text>
</comment>
<evidence type="ECO:0000256" key="4">
    <source>
        <dbReference type="ARBA" id="ARBA00022692"/>
    </source>
</evidence>
<evidence type="ECO:0000256" key="2">
    <source>
        <dbReference type="ARBA" id="ARBA00008575"/>
    </source>
</evidence>
<proteinExistence type="inferred from homology"/>
<evidence type="ECO:0000256" key="3">
    <source>
        <dbReference type="ARBA" id="ARBA00022448"/>
    </source>
</evidence>
<dbReference type="GO" id="GO:0005524">
    <property type="term" value="F:ATP binding"/>
    <property type="evidence" value="ECO:0007669"/>
    <property type="project" value="UniProtKB-KW"/>
</dbReference>
<dbReference type="PANTHER" id="PTHR11384:SF67">
    <property type="entry name" value="ATP-BINDING CASSETTE SUB-FAMILY D MEMBER 1"/>
    <property type="match status" value="1"/>
</dbReference>
<dbReference type="GO" id="GO:0005324">
    <property type="term" value="F:long-chain fatty acid transmembrane transporter activity"/>
    <property type="evidence" value="ECO:0007669"/>
    <property type="project" value="TreeGrafter"/>
</dbReference>
<dbReference type="Pfam" id="PF06472">
    <property type="entry name" value="ABC_membrane_2"/>
    <property type="match status" value="1"/>
</dbReference>
<feature type="transmembrane region" description="Helical" evidence="9">
    <location>
        <begin position="237"/>
        <end position="255"/>
    </location>
</feature>
<dbReference type="GO" id="GO:0042760">
    <property type="term" value="P:very long-chain fatty acid catabolic process"/>
    <property type="evidence" value="ECO:0007669"/>
    <property type="project" value="TreeGrafter"/>
</dbReference>
<dbReference type="InterPro" id="IPR011527">
    <property type="entry name" value="ABC1_TM_dom"/>
</dbReference>
<dbReference type="FunFam" id="3.40.50.300:FF:000636">
    <property type="entry name" value="ATP-binding cassette sub-family D member 3"/>
    <property type="match status" value="1"/>
</dbReference>
<accession>A0AAD1X5U3</accession>
<evidence type="ECO:0000256" key="1">
    <source>
        <dbReference type="ARBA" id="ARBA00004585"/>
    </source>
</evidence>
<dbReference type="Pfam" id="PF00005">
    <property type="entry name" value="ABC_tran"/>
    <property type="match status" value="1"/>
</dbReference>
<dbReference type="EMBL" id="CAMPGE010001113">
    <property type="protein sequence ID" value="CAI2359882.1"/>
    <property type="molecule type" value="Genomic_DNA"/>
</dbReference>
<dbReference type="GO" id="GO:0005778">
    <property type="term" value="C:peroxisomal membrane"/>
    <property type="evidence" value="ECO:0007669"/>
    <property type="project" value="UniProtKB-SubCell"/>
</dbReference>
<keyword evidence="3" id="KW-0813">Transport</keyword>
<dbReference type="CDD" id="cd03223">
    <property type="entry name" value="ABCD_peroxisomal_ALDP"/>
    <property type="match status" value="1"/>
</dbReference>
<dbReference type="GO" id="GO:0007031">
    <property type="term" value="P:peroxisome organization"/>
    <property type="evidence" value="ECO:0007669"/>
    <property type="project" value="TreeGrafter"/>
</dbReference>
<evidence type="ECO:0000256" key="6">
    <source>
        <dbReference type="ARBA" id="ARBA00022840"/>
    </source>
</evidence>
<dbReference type="Gene3D" id="3.40.50.300">
    <property type="entry name" value="P-loop containing nucleotide triphosphate hydrolases"/>
    <property type="match status" value="1"/>
</dbReference>
<name>A0AAD1X5U3_EUPCR</name>
<dbReference type="PROSITE" id="PS00211">
    <property type="entry name" value="ABC_TRANSPORTER_1"/>
    <property type="match status" value="1"/>
</dbReference>
<dbReference type="GO" id="GO:0140359">
    <property type="term" value="F:ABC-type transporter activity"/>
    <property type="evidence" value="ECO:0007669"/>
    <property type="project" value="InterPro"/>
</dbReference>
<evidence type="ECO:0000256" key="9">
    <source>
        <dbReference type="SAM" id="Phobius"/>
    </source>
</evidence>
<dbReference type="GO" id="GO:0006635">
    <property type="term" value="P:fatty acid beta-oxidation"/>
    <property type="evidence" value="ECO:0007669"/>
    <property type="project" value="TreeGrafter"/>
</dbReference>
<feature type="domain" description="ABC transporter" evidence="10">
    <location>
        <begin position="448"/>
        <end position="675"/>
    </location>
</feature>
<keyword evidence="5" id="KW-0547">Nucleotide-binding</keyword>
<evidence type="ECO:0000256" key="5">
    <source>
        <dbReference type="ARBA" id="ARBA00022741"/>
    </source>
</evidence>
<evidence type="ECO:0000256" key="7">
    <source>
        <dbReference type="ARBA" id="ARBA00022989"/>
    </source>
</evidence>
<dbReference type="PROSITE" id="PS50893">
    <property type="entry name" value="ABC_TRANSPORTER_2"/>
    <property type="match status" value="1"/>
</dbReference>
<reference evidence="12" key="1">
    <citation type="submission" date="2023-07" db="EMBL/GenBank/DDBJ databases">
        <authorList>
            <consortium name="AG Swart"/>
            <person name="Singh M."/>
            <person name="Singh A."/>
            <person name="Seah K."/>
            <person name="Emmerich C."/>
        </authorList>
    </citation>
    <scope>NUCLEOTIDE SEQUENCE</scope>
    <source>
        <strain evidence="12">DP1</strain>
    </source>
</reference>
<evidence type="ECO:0000313" key="13">
    <source>
        <dbReference type="Proteomes" id="UP001295684"/>
    </source>
</evidence>